<proteinExistence type="predicted"/>
<evidence type="ECO:0000313" key="5">
    <source>
        <dbReference type="Proteomes" id="UP001596445"/>
    </source>
</evidence>
<feature type="transmembrane region" description="Helical" evidence="3">
    <location>
        <begin position="37"/>
        <end position="56"/>
    </location>
</feature>
<dbReference type="GeneID" id="76630342"/>
<comment type="caution">
    <text evidence="4">The sequence shown here is derived from an EMBL/GenBank/DDBJ whole genome shotgun (WGS) entry which is preliminary data.</text>
</comment>
<keyword evidence="3" id="KW-1133">Transmembrane helix</keyword>
<accession>A0ABD5W471</accession>
<dbReference type="RefSeq" id="WP_267161051.1">
    <property type="nucleotide sequence ID" value="NZ_CP112972.1"/>
</dbReference>
<keyword evidence="5" id="KW-1185">Reference proteome</keyword>
<organism evidence="4 5">
    <name type="scientific">Halovenus salina</name>
    <dbReference type="NCBI Taxonomy" id="1510225"/>
    <lineage>
        <taxon>Archaea</taxon>
        <taxon>Methanobacteriati</taxon>
        <taxon>Methanobacteriota</taxon>
        <taxon>Stenosarchaea group</taxon>
        <taxon>Halobacteria</taxon>
        <taxon>Halobacteriales</taxon>
        <taxon>Haloarculaceae</taxon>
        <taxon>Halovenus</taxon>
    </lineage>
</organism>
<gene>
    <name evidence="4" type="ORF">ACFQQG_09395</name>
</gene>
<evidence type="ECO:0000313" key="4">
    <source>
        <dbReference type="EMBL" id="MFC7058350.1"/>
    </source>
</evidence>
<dbReference type="EMBL" id="JBHSZI010000001">
    <property type="protein sequence ID" value="MFC7058350.1"/>
    <property type="molecule type" value="Genomic_DNA"/>
</dbReference>
<protein>
    <submittedName>
        <fullName evidence="4">Uncharacterized protein</fullName>
    </submittedName>
</protein>
<reference evidence="4 5" key="1">
    <citation type="journal article" date="2019" name="Int. J. Syst. Evol. Microbiol.">
        <title>The Global Catalogue of Microorganisms (GCM) 10K type strain sequencing project: providing services to taxonomists for standard genome sequencing and annotation.</title>
        <authorList>
            <consortium name="The Broad Institute Genomics Platform"/>
            <consortium name="The Broad Institute Genome Sequencing Center for Infectious Disease"/>
            <person name="Wu L."/>
            <person name="Ma J."/>
        </authorList>
    </citation>
    <scope>NUCLEOTIDE SEQUENCE [LARGE SCALE GENOMIC DNA]</scope>
    <source>
        <strain evidence="4 5">JCM 30072</strain>
    </source>
</reference>
<sequence>MGTSRSTVVGVVFACFLAAVLLRPLAAIPGLAAIEDVSGVALWLPLVAVGLGVAWLRLRSDGDSQPGPEVQGNHWGDTARESDTADQTGDASAQLLGGQGGSRDRSFEIETEPPDAGLDDHLDHLRAELDGQTTELRTLEEVAEKVDDEQTVPDRCPECDALWEARTITGITAGRYERLDDGTVCCLTCEERFEP</sequence>
<dbReference type="AlphaFoldDB" id="A0ABD5W471"/>
<feature type="region of interest" description="Disordered" evidence="2">
    <location>
        <begin position="62"/>
        <end position="119"/>
    </location>
</feature>
<keyword evidence="3" id="KW-0812">Transmembrane</keyword>
<evidence type="ECO:0000256" key="3">
    <source>
        <dbReference type="SAM" id="Phobius"/>
    </source>
</evidence>
<feature type="coiled-coil region" evidence="1">
    <location>
        <begin position="122"/>
        <end position="149"/>
    </location>
</feature>
<dbReference type="Proteomes" id="UP001596445">
    <property type="component" value="Unassembled WGS sequence"/>
</dbReference>
<keyword evidence="1" id="KW-0175">Coiled coil</keyword>
<name>A0ABD5W471_9EURY</name>
<evidence type="ECO:0000256" key="1">
    <source>
        <dbReference type="SAM" id="Coils"/>
    </source>
</evidence>
<keyword evidence="3" id="KW-0472">Membrane</keyword>
<evidence type="ECO:0000256" key="2">
    <source>
        <dbReference type="SAM" id="MobiDB-lite"/>
    </source>
</evidence>